<evidence type="ECO:0000259" key="2">
    <source>
        <dbReference type="Pfam" id="PF06911"/>
    </source>
</evidence>
<dbReference type="PANTHER" id="PTHR21068">
    <property type="entry name" value="SPARTIN"/>
    <property type="match status" value="1"/>
</dbReference>
<gene>
    <name evidence="3" type="ORF">SI7747_18019923</name>
</gene>
<dbReference type="EMBL" id="CACRZD030000018">
    <property type="protein sequence ID" value="CAA6673506.1"/>
    <property type="molecule type" value="Genomic_DNA"/>
</dbReference>
<dbReference type="Proteomes" id="UP001189122">
    <property type="component" value="Unassembled WGS sequence"/>
</dbReference>
<keyword evidence="4" id="KW-1185">Reference proteome</keyword>
<reference evidence="3 4" key="1">
    <citation type="submission" date="2019-12" db="EMBL/GenBank/DDBJ databases">
        <authorList>
            <person name="Scholz U."/>
            <person name="Mascher M."/>
            <person name="Fiebig A."/>
        </authorList>
    </citation>
    <scope>NUCLEOTIDE SEQUENCE</scope>
</reference>
<dbReference type="EMBL" id="LR743605">
    <property type="protein sequence ID" value="CAA2634515.1"/>
    <property type="molecule type" value="Genomic_DNA"/>
</dbReference>
<feature type="region of interest" description="Disordered" evidence="1">
    <location>
        <begin position="29"/>
        <end position="61"/>
    </location>
</feature>
<dbReference type="InterPro" id="IPR009686">
    <property type="entry name" value="Senescence/spartin_C"/>
</dbReference>
<dbReference type="GO" id="GO:0005886">
    <property type="term" value="C:plasma membrane"/>
    <property type="evidence" value="ECO:0007669"/>
    <property type="project" value="TreeGrafter"/>
</dbReference>
<dbReference type="PANTHER" id="PTHR21068:SF33">
    <property type="entry name" value="OS03G0241900 PROTEIN"/>
    <property type="match status" value="1"/>
</dbReference>
<proteinExistence type="predicted"/>
<sequence>MDSSRQNPYGNYQSLYPEVVQTNPELHSPFVSSAADSTRGGALYPSLDHPTSVPTASSGSSSLYPSIEMKDLVDNLFPDAEEVGSAPGNPNLGHPPVEETLVRVPGAILHLIDRQRTGDNVIAVLARVGDVVQWPLAKDEAAVRLDHSRYFFSLRVPEGSSDVGGDDARHSGDGSDNLLNYGLTFASKGQEALLEALDGILAYYTNFSLQKVETKAEVLDESVPKETSPAEVATSGPKREKIEKLSAAYWTTLAPNVEDYSGSLPRAIARGSGYLIRGILWCGDVTVDRLNRGNDVLKNRMSPNSNRRRSRVTKMSEKVANGVLSGALKVSGFVTSSAVNSRAGRKFFSLLPGRLFSLLLMASVPRVGDAVEAAGKNVLSTSSTVTTEVISHKYGEGAAKLTNEGLHATGHAMGTAWAVFKLRKALNPKNSIKPTSIVKSAVKAAASKSKAKQ</sequence>
<evidence type="ECO:0000313" key="4">
    <source>
        <dbReference type="Proteomes" id="UP001189122"/>
    </source>
</evidence>
<evidence type="ECO:0000313" key="3">
    <source>
        <dbReference type="EMBL" id="CAA2634515.1"/>
    </source>
</evidence>
<dbReference type="AlphaFoldDB" id="A0A7I8JTK7"/>
<organism evidence="3">
    <name type="scientific">Spirodela intermedia</name>
    <name type="common">Intermediate duckweed</name>
    <dbReference type="NCBI Taxonomy" id="51605"/>
    <lineage>
        <taxon>Eukaryota</taxon>
        <taxon>Viridiplantae</taxon>
        <taxon>Streptophyta</taxon>
        <taxon>Embryophyta</taxon>
        <taxon>Tracheophyta</taxon>
        <taxon>Spermatophyta</taxon>
        <taxon>Magnoliopsida</taxon>
        <taxon>Liliopsida</taxon>
        <taxon>Araceae</taxon>
        <taxon>Lemnoideae</taxon>
        <taxon>Spirodela</taxon>
    </lineage>
</organism>
<feature type="domain" description="Senescence" evidence="2">
    <location>
        <begin position="267"/>
        <end position="443"/>
    </location>
</feature>
<dbReference type="InterPro" id="IPR045036">
    <property type="entry name" value="Spartin-like"/>
</dbReference>
<accession>A0A7I8JTK7</accession>
<name>A0A7I8JTK7_SPIIN</name>
<dbReference type="Pfam" id="PF06911">
    <property type="entry name" value="Senescence"/>
    <property type="match status" value="1"/>
</dbReference>
<protein>
    <recommendedName>
        <fullName evidence="2">Senescence domain-containing protein</fullName>
    </recommendedName>
</protein>
<evidence type="ECO:0000256" key="1">
    <source>
        <dbReference type="SAM" id="MobiDB-lite"/>
    </source>
</evidence>